<keyword evidence="2" id="KW-0732">Signal</keyword>
<dbReference type="KEGG" id="gtt:GUITHDRAFT_140676"/>
<dbReference type="EnsemblProtists" id="EKX43085">
    <property type="protein sequence ID" value="EKX43085"/>
    <property type="gene ID" value="GUITHDRAFT_140676"/>
</dbReference>
<dbReference type="Proteomes" id="UP000011087">
    <property type="component" value="Unassembled WGS sequence"/>
</dbReference>
<dbReference type="HOGENOM" id="CLU_861799_0_0_1"/>
<dbReference type="EMBL" id="JH993012">
    <property type="protein sequence ID" value="EKX43085.1"/>
    <property type="molecule type" value="Genomic_DNA"/>
</dbReference>
<feature type="chain" id="PRO_5008770898" evidence="2">
    <location>
        <begin position="23"/>
        <end position="323"/>
    </location>
</feature>
<evidence type="ECO:0000313" key="4">
    <source>
        <dbReference type="EnsemblProtists" id="EKX43085"/>
    </source>
</evidence>
<sequence>MAALRALAVMLVAASSSSSSFSFPSSSSSSFPSSFPSSSSPTFFSQLHSASDVSHFASGCQATTKQSSTRLLSCLSLHPASSLCGHCRQASMALKLRGGSSDPVPKSDAGLEAHGAEGGQNQTSSRPSNTEGGCPHGRHSSNPDEQHCMECEVMAFLQRAAMILQQAGGRMDSNMFSKQWTTQYPDDPLTPEQVATAVGGILKESGYFHVEETNDPMVKLFELIEQADDGNGLGDSPPTICLPFELAPPEKVGRHPAVGSGRMTHKALVEAISPTADNAGKRRHDEVQYTGKWGEQLVGYWTLGSCDGSNGCLHQEKYAFGGE</sequence>
<feature type="region of interest" description="Disordered" evidence="1">
    <location>
        <begin position="97"/>
        <end position="145"/>
    </location>
</feature>
<name>L1J4R6_GUITC</name>
<evidence type="ECO:0000256" key="1">
    <source>
        <dbReference type="SAM" id="MobiDB-lite"/>
    </source>
</evidence>
<dbReference type="PaxDb" id="55529-EKX43085"/>
<evidence type="ECO:0000313" key="5">
    <source>
        <dbReference type="Proteomes" id="UP000011087"/>
    </source>
</evidence>
<dbReference type="RefSeq" id="XP_005830065.1">
    <property type="nucleotide sequence ID" value="XM_005830008.1"/>
</dbReference>
<evidence type="ECO:0000313" key="3">
    <source>
        <dbReference type="EMBL" id="EKX43085.1"/>
    </source>
</evidence>
<keyword evidence="5" id="KW-1185">Reference proteome</keyword>
<protein>
    <submittedName>
        <fullName evidence="3 4">Uncharacterized protein</fullName>
    </submittedName>
</protein>
<evidence type="ECO:0000256" key="2">
    <source>
        <dbReference type="SAM" id="SignalP"/>
    </source>
</evidence>
<organism evidence="3">
    <name type="scientific">Guillardia theta (strain CCMP2712)</name>
    <name type="common">Cryptophyte</name>
    <dbReference type="NCBI Taxonomy" id="905079"/>
    <lineage>
        <taxon>Eukaryota</taxon>
        <taxon>Cryptophyceae</taxon>
        <taxon>Pyrenomonadales</taxon>
        <taxon>Geminigeraceae</taxon>
        <taxon>Guillardia</taxon>
    </lineage>
</organism>
<reference evidence="3 5" key="1">
    <citation type="journal article" date="2012" name="Nature">
        <title>Algal genomes reveal evolutionary mosaicism and the fate of nucleomorphs.</title>
        <authorList>
            <consortium name="DOE Joint Genome Institute"/>
            <person name="Curtis B.A."/>
            <person name="Tanifuji G."/>
            <person name="Burki F."/>
            <person name="Gruber A."/>
            <person name="Irimia M."/>
            <person name="Maruyama S."/>
            <person name="Arias M.C."/>
            <person name="Ball S.G."/>
            <person name="Gile G.H."/>
            <person name="Hirakawa Y."/>
            <person name="Hopkins J.F."/>
            <person name="Kuo A."/>
            <person name="Rensing S.A."/>
            <person name="Schmutz J."/>
            <person name="Symeonidi A."/>
            <person name="Elias M."/>
            <person name="Eveleigh R.J."/>
            <person name="Herman E.K."/>
            <person name="Klute M.J."/>
            <person name="Nakayama T."/>
            <person name="Obornik M."/>
            <person name="Reyes-Prieto A."/>
            <person name="Armbrust E.V."/>
            <person name="Aves S.J."/>
            <person name="Beiko R.G."/>
            <person name="Coutinho P."/>
            <person name="Dacks J.B."/>
            <person name="Durnford D.G."/>
            <person name="Fast N.M."/>
            <person name="Green B.R."/>
            <person name="Grisdale C.J."/>
            <person name="Hempel F."/>
            <person name="Henrissat B."/>
            <person name="Hoppner M.P."/>
            <person name="Ishida K."/>
            <person name="Kim E."/>
            <person name="Koreny L."/>
            <person name="Kroth P.G."/>
            <person name="Liu Y."/>
            <person name="Malik S.B."/>
            <person name="Maier U.G."/>
            <person name="McRose D."/>
            <person name="Mock T."/>
            <person name="Neilson J.A."/>
            <person name="Onodera N.T."/>
            <person name="Poole A.M."/>
            <person name="Pritham E.J."/>
            <person name="Richards T.A."/>
            <person name="Rocap G."/>
            <person name="Roy S.W."/>
            <person name="Sarai C."/>
            <person name="Schaack S."/>
            <person name="Shirato S."/>
            <person name="Slamovits C.H."/>
            <person name="Spencer D.F."/>
            <person name="Suzuki S."/>
            <person name="Worden A.Z."/>
            <person name="Zauner S."/>
            <person name="Barry K."/>
            <person name="Bell C."/>
            <person name="Bharti A.K."/>
            <person name="Crow J.A."/>
            <person name="Grimwood J."/>
            <person name="Kramer R."/>
            <person name="Lindquist E."/>
            <person name="Lucas S."/>
            <person name="Salamov A."/>
            <person name="McFadden G.I."/>
            <person name="Lane C.E."/>
            <person name="Keeling P.J."/>
            <person name="Gray M.W."/>
            <person name="Grigoriev I.V."/>
            <person name="Archibald J.M."/>
        </authorList>
    </citation>
    <scope>NUCLEOTIDE SEQUENCE</scope>
    <source>
        <strain evidence="3 5">CCMP2712</strain>
    </source>
</reference>
<gene>
    <name evidence="3" type="ORF">GUITHDRAFT_140676</name>
</gene>
<dbReference type="GeneID" id="17299749"/>
<feature type="compositionally biased region" description="Polar residues" evidence="1">
    <location>
        <begin position="119"/>
        <end position="131"/>
    </location>
</feature>
<accession>L1J4R6</accession>
<dbReference type="AlphaFoldDB" id="L1J4R6"/>
<reference evidence="4" key="3">
    <citation type="submission" date="2015-06" db="UniProtKB">
        <authorList>
            <consortium name="EnsemblProtists"/>
        </authorList>
    </citation>
    <scope>IDENTIFICATION</scope>
</reference>
<feature type="signal peptide" evidence="2">
    <location>
        <begin position="1"/>
        <end position="22"/>
    </location>
</feature>
<reference evidence="5" key="2">
    <citation type="submission" date="2012-11" db="EMBL/GenBank/DDBJ databases">
        <authorList>
            <person name="Kuo A."/>
            <person name="Curtis B.A."/>
            <person name="Tanifuji G."/>
            <person name="Burki F."/>
            <person name="Gruber A."/>
            <person name="Irimia M."/>
            <person name="Maruyama S."/>
            <person name="Arias M.C."/>
            <person name="Ball S.G."/>
            <person name="Gile G.H."/>
            <person name="Hirakawa Y."/>
            <person name="Hopkins J.F."/>
            <person name="Rensing S.A."/>
            <person name="Schmutz J."/>
            <person name="Symeonidi A."/>
            <person name="Elias M."/>
            <person name="Eveleigh R.J."/>
            <person name="Herman E.K."/>
            <person name="Klute M.J."/>
            <person name="Nakayama T."/>
            <person name="Obornik M."/>
            <person name="Reyes-Prieto A."/>
            <person name="Armbrust E.V."/>
            <person name="Aves S.J."/>
            <person name="Beiko R.G."/>
            <person name="Coutinho P."/>
            <person name="Dacks J.B."/>
            <person name="Durnford D.G."/>
            <person name="Fast N.M."/>
            <person name="Green B.R."/>
            <person name="Grisdale C."/>
            <person name="Hempe F."/>
            <person name="Henrissat B."/>
            <person name="Hoppner M.P."/>
            <person name="Ishida K.-I."/>
            <person name="Kim E."/>
            <person name="Koreny L."/>
            <person name="Kroth P.G."/>
            <person name="Liu Y."/>
            <person name="Malik S.-B."/>
            <person name="Maier U.G."/>
            <person name="McRose D."/>
            <person name="Mock T."/>
            <person name="Neilson J.A."/>
            <person name="Onodera N.T."/>
            <person name="Poole A.M."/>
            <person name="Pritham E.J."/>
            <person name="Richards T.A."/>
            <person name="Rocap G."/>
            <person name="Roy S.W."/>
            <person name="Sarai C."/>
            <person name="Schaack S."/>
            <person name="Shirato S."/>
            <person name="Slamovits C.H."/>
            <person name="Spencer D.F."/>
            <person name="Suzuki S."/>
            <person name="Worden A.Z."/>
            <person name="Zauner S."/>
            <person name="Barry K."/>
            <person name="Bell C."/>
            <person name="Bharti A.K."/>
            <person name="Crow J.A."/>
            <person name="Grimwood J."/>
            <person name="Kramer R."/>
            <person name="Lindquist E."/>
            <person name="Lucas S."/>
            <person name="Salamov A."/>
            <person name="McFadden G.I."/>
            <person name="Lane C.E."/>
            <person name="Keeling P.J."/>
            <person name="Gray M.W."/>
            <person name="Grigoriev I.V."/>
            <person name="Archibald J.M."/>
        </authorList>
    </citation>
    <scope>NUCLEOTIDE SEQUENCE</scope>
    <source>
        <strain evidence="5">CCMP2712</strain>
    </source>
</reference>
<proteinExistence type="predicted"/>